<reference evidence="2" key="1">
    <citation type="submission" date="2020-05" db="EMBL/GenBank/DDBJ databases">
        <authorList>
            <person name="Chiriac C."/>
            <person name="Salcher M."/>
            <person name="Ghai R."/>
            <person name="Kavagutti S V."/>
        </authorList>
    </citation>
    <scope>NUCLEOTIDE SEQUENCE</scope>
</reference>
<evidence type="ECO:0000259" key="1">
    <source>
        <dbReference type="Pfam" id="PF17042"/>
    </source>
</evidence>
<proteinExistence type="predicted"/>
<organism evidence="2">
    <name type="scientific">freshwater metagenome</name>
    <dbReference type="NCBI Taxonomy" id="449393"/>
    <lineage>
        <taxon>unclassified sequences</taxon>
        <taxon>metagenomes</taxon>
        <taxon>ecological metagenomes</taxon>
    </lineage>
</organism>
<dbReference type="AlphaFoldDB" id="A0A6J6U0T8"/>
<accession>A0A6J6U0T8</accession>
<dbReference type="Gene3D" id="3.40.980.20">
    <property type="entry name" value="Four-carbon acid sugar kinase, nucleotide binding domain"/>
    <property type="match status" value="1"/>
</dbReference>
<dbReference type="InterPro" id="IPR042213">
    <property type="entry name" value="NBD_C_sf"/>
</dbReference>
<name>A0A6J6U0T8_9ZZZZ</name>
<dbReference type="Pfam" id="PF17042">
    <property type="entry name" value="NBD_C"/>
    <property type="match status" value="1"/>
</dbReference>
<gene>
    <name evidence="2" type="ORF">UFOPK2809_00981</name>
</gene>
<dbReference type="EMBL" id="CAEZZA010000134">
    <property type="protein sequence ID" value="CAB4753016.1"/>
    <property type="molecule type" value="Genomic_DNA"/>
</dbReference>
<feature type="domain" description="Four-carbon acid sugar kinase nucleotide binding" evidence="1">
    <location>
        <begin position="6"/>
        <end position="125"/>
    </location>
</feature>
<sequence>MPAATTICESIRTAFADGNSCLVAIESSTILDPDIQQRRLQAAEIVNLLANCLQTVCARPEVPLLAVILGGDLAQAFCASAGIEALSVQESSLKGGAASKVLGPKGFQDVSILMRSGGFGDADALSYLAEK</sequence>
<protein>
    <submittedName>
        <fullName evidence="2">Unannotated protein</fullName>
    </submittedName>
</protein>
<evidence type="ECO:0000313" key="2">
    <source>
        <dbReference type="EMBL" id="CAB4753016.1"/>
    </source>
</evidence>
<dbReference type="InterPro" id="IPR031475">
    <property type="entry name" value="NBD_C"/>
</dbReference>
<dbReference type="SUPFAM" id="SSF142764">
    <property type="entry name" value="YgbK-like"/>
    <property type="match status" value="1"/>
</dbReference>